<dbReference type="PROSITE" id="PS00615">
    <property type="entry name" value="C_TYPE_LECTIN_1"/>
    <property type="match status" value="2"/>
</dbReference>
<dbReference type="Gene3D" id="3.10.100.10">
    <property type="entry name" value="Mannose-Binding Protein A, subunit A"/>
    <property type="match status" value="2"/>
</dbReference>
<dbReference type="InterPro" id="IPR016187">
    <property type="entry name" value="CTDL_fold"/>
</dbReference>
<dbReference type="Pfam" id="PF00059">
    <property type="entry name" value="Lectin_C"/>
    <property type="match status" value="1"/>
</dbReference>
<keyword evidence="1" id="KW-1015">Disulfide bond</keyword>
<dbReference type="SUPFAM" id="SSF56436">
    <property type="entry name" value="C-type lectin-like"/>
    <property type="match status" value="2"/>
</dbReference>
<dbReference type="PROSITE" id="PS50041">
    <property type="entry name" value="C_TYPE_LECTIN_2"/>
    <property type="match status" value="2"/>
</dbReference>
<feature type="domain" description="C-type lectin" evidence="2">
    <location>
        <begin position="25"/>
        <end position="109"/>
    </location>
</feature>
<dbReference type="InterPro" id="IPR001304">
    <property type="entry name" value="C-type_lectin-like"/>
</dbReference>
<accession>A0A672FCM4</accession>
<dbReference type="AlphaFoldDB" id="A0A672FCM4"/>
<name>A0A672FCM4_SALFA</name>
<keyword evidence="4" id="KW-1185">Reference proteome</keyword>
<organism evidence="3 4">
    <name type="scientific">Salarias fasciatus</name>
    <name type="common">Jewelled blenny</name>
    <name type="synonym">Blennius fasciatus</name>
    <dbReference type="NCBI Taxonomy" id="181472"/>
    <lineage>
        <taxon>Eukaryota</taxon>
        <taxon>Metazoa</taxon>
        <taxon>Chordata</taxon>
        <taxon>Craniata</taxon>
        <taxon>Vertebrata</taxon>
        <taxon>Euteleostomi</taxon>
        <taxon>Actinopterygii</taxon>
        <taxon>Neopterygii</taxon>
        <taxon>Teleostei</taxon>
        <taxon>Neoteleostei</taxon>
        <taxon>Acanthomorphata</taxon>
        <taxon>Ovalentaria</taxon>
        <taxon>Blenniimorphae</taxon>
        <taxon>Blenniiformes</taxon>
        <taxon>Blennioidei</taxon>
        <taxon>Blenniidae</taxon>
        <taxon>Salariinae</taxon>
        <taxon>Salarias</taxon>
    </lineage>
</organism>
<dbReference type="Ensembl" id="ENSSFAT00005004892.1">
    <property type="protein sequence ID" value="ENSSFAP00005004601.1"/>
    <property type="gene ID" value="ENSSFAG00005003029.1"/>
</dbReference>
<dbReference type="Proteomes" id="UP000472267">
    <property type="component" value="Chromosome 11"/>
</dbReference>
<evidence type="ECO:0000313" key="4">
    <source>
        <dbReference type="Proteomes" id="UP000472267"/>
    </source>
</evidence>
<feature type="domain" description="C-type lectin" evidence="2">
    <location>
        <begin position="104"/>
        <end position="212"/>
    </location>
</feature>
<dbReference type="SMART" id="SM00034">
    <property type="entry name" value="CLECT"/>
    <property type="match status" value="2"/>
</dbReference>
<reference evidence="3" key="1">
    <citation type="submission" date="2019-06" db="EMBL/GenBank/DDBJ databases">
        <authorList>
            <consortium name="Wellcome Sanger Institute Data Sharing"/>
        </authorList>
    </citation>
    <scope>NUCLEOTIDE SEQUENCE [LARGE SCALE GENOMIC DNA]</scope>
</reference>
<dbReference type="InterPro" id="IPR018378">
    <property type="entry name" value="C-type_lectin_CS"/>
</dbReference>
<reference evidence="3" key="3">
    <citation type="submission" date="2025-09" db="UniProtKB">
        <authorList>
            <consortium name="Ensembl"/>
        </authorList>
    </citation>
    <scope>IDENTIFICATION</scope>
</reference>
<evidence type="ECO:0000259" key="2">
    <source>
        <dbReference type="PROSITE" id="PS50041"/>
    </source>
</evidence>
<dbReference type="PANTHER" id="PTHR45784:SF3">
    <property type="entry name" value="C-TYPE LECTIN DOMAIN FAMILY 4 MEMBER K-LIKE-RELATED"/>
    <property type="match status" value="1"/>
</dbReference>
<dbReference type="InParanoid" id="A0A672FCM4"/>
<sequence>LKNKLYLDLTGFRFISSSYMYHQKYHYVNQRRNWTAAQQYCREFYNDLATFESMDDVNQLKRPSFMISKVWIGLWDDPTSWKAQTCMIIMSDGKWDDESCSSTFHFVCYNGKKKNITWEDARSYCRANHTDLAMIEEKKENRNVKSVIQGQSGWIGLYREPWMWSDGSNSSFRNWLKNSPDNLLTDEHCVVEDPDHGWEDRRCSRKIPFICQGGKRHLNSLTLFCLLMCSLTELKDHYFKICLNFPLFLSLDFGHSCKFCNYFN</sequence>
<dbReference type="PANTHER" id="PTHR45784">
    <property type="entry name" value="C-TYPE LECTIN DOMAIN FAMILY 20 MEMBER A-RELATED"/>
    <property type="match status" value="1"/>
</dbReference>
<evidence type="ECO:0000256" key="1">
    <source>
        <dbReference type="ARBA" id="ARBA00023157"/>
    </source>
</evidence>
<dbReference type="InterPro" id="IPR016186">
    <property type="entry name" value="C-type_lectin-like/link_sf"/>
</dbReference>
<evidence type="ECO:0000313" key="3">
    <source>
        <dbReference type="Ensembl" id="ENSSFAP00005004601.1"/>
    </source>
</evidence>
<proteinExistence type="predicted"/>
<protein>
    <recommendedName>
        <fullName evidence="2">C-type lectin domain-containing protein</fullName>
    </recommendedName>
</protein>
<reference evidence="3" key="2">
    <citation type="submission" date="2025-08" db="UniProtKB">
        <authorList>
            <consortium name="Ensembl"/>
        </authorList>
    </citation>
    <scope>IDENTIFICATION</scope>
</reference>